<dbReference type="EMBL" id="CP015519">
    <property type="protein sequence ID" value="APG26971.1"/>
    <property type="molecule type" value="Genomic_DNA"/>
</dbReference>
<gene>
    <name evidence="2" type="ORF">A7E78_03460</name>
</gene>
<keyword evidence="1" id="KW-0732">Signal</keyword>
<protein>
    <recommendedName>
        <fullName evidence="4">Lipoprotein</fullName>
    </recommendedName>
</protein>
<evidence type="ECO:0000313" key="3">
    <source>
        <dbReference type="Proteomes" id="UP000182517"/>
    </source>
</evidence>
<dbReference type="OrthoDB" id="5387632at2"/>
<dbReference type="RefSeq" id="WP_072282931.1">
    <property type="nucleotide sequence ID" value="NZ_CP015519.1"/>
</dbReference>
<dbReference type="PROSITE" id="PS51257">
    <property type="entry name" value="PROKAR_LIPOPROTEIN"/>
    <property type="match status" value="1"/>
</dbReference>
<sequence length="96" mass="10850">MKTMILLLASSILLVGCASFEEAYYVDREFGKQSQETWDMQVAYPDYRYAADQTTGEFNNPEDLEGLPAENVMEVYTDTFADKPTTGNVLNFNVTD</sequence>
<dbReference type="Proteomes" id="UP000182517">
    <property type="component" value="Chromosome"/>
</dbReference>
<reference evidence="2 3" key="1">
    <citation type="journal article" date="2017" name="Genome Announc.">
        <title>Complete Genome Sequences of Two Acetylene-Fermenting Pelobacter acetylenicus Strains.</title>
        <authorList>
            <person name="Sutton J.M."/>
            <person name="Baesman S.M."/>
            <person name="Fierst J.L."/>
            <person name="Poret-Peterson A.T."/>
            <person name="Oremland R.S."/>
            <person name="Dunlap D.S."/>
            <person name="Akob D.M."/>
        </authorList>
    </citation>
    <scope>NUCLEOTIDE SEQUENCE [LARGE SCALE GENOMIC DNA]</scope>
    <source>
        <strain evidence="2 3">SFB93</strain>
    </source>
</reference>
<dbReference type="AlphaFoldDB" id="A0A1L3GM58"/>
<dbReference type="KEGG" id="pef:A7E78_03460"/>
<proteinExistence type="predicted"/>
<accession>A0A1L3GM58</accession>
<organism evidence="2 3">
    <name type="scientific">Syntrophotalea acetylenivorans</name>
    <dbReference type="NCBI Taxonomy" id="1842532"/>
    <lineage>
        <taxon>Bacteria</taxon>
        <taxon>Pseudomonadati</taxon>
        <taxon>Thermodesulfobacteriota</taxon>
        <taxon>Desulfuromonadia</taxon>
        <taxon>Desulfuromonadales</taxon>
        <taxon>Syntrophotaleaceae</taxon>
        <taxon>Syntrophotalea</taxon>
    </lineage>
</organism>
<feature type="chain" id="PRO_5012634310" description="Lipoprotein" evidence="1">
    <location>
        <begin position="24"/>
        <end position="96"/>
    </location>
</feature>
<keyword evidence="3" id="KW-1185">Reference proteome</keyword>
<evidence type="ECO:0008006" key="4">
    <source>
        <dbReference type="Google" id="ProtNLM"/>
    </source>
</evidence>
<feature type="signal peptide" evidence="1">
    <location>
        <begin position="1"/>
        <end position="23"/>
    </location>
</feature>
<evidence type="ECO:0000256" key="1">
    <source>
        <dbReference type="SAM" id="SignalP"/>
    </source>
</evidence>
<evidence type="ECO:0000313" key="2">
    <source>
        <dbReference type="EMBL" id="APG26971.1"/>
    </source>
</evidence>
<dbReference type="STRING" id="1842532.A7E78_03460"/>
<name>A0A1L3GM58_9BACT</name>